<evidence type="ECO:0000313" key="4">
    <source>
        <dbReference type="EMBL" id="TCL38068.1"/>
    </source>
</evidence>
<dbReference type="GO" id="GO:0016020">
    <property type="term" value="C:membrane"/>
    <property type="evidence" value="ECO:0007669"/>
    <property type="project" value="InterPro"/>
</dbReference>
<dbReference type="PANTHER" id="PTHR12715">
    <property type="entry name" value="TRANSPORTER, DRUG/METABOLITE EXPORTER FAMILY"/>
    <property type="match status" value="1"/>
</dbReference>
<keyword evidence="2" id="KW-0812">Transmembrane</keyword>
<dbReference type="InterPro" id="IPR000620">
    <property type="entry name" value="EamA_dom"/>
</dbReference>
<evidence type="ECO:0000313" key="5">
    <source>
        <dbReference type="Proteomes" id="UP000295063"/>
    </source>
</evidence>
<keyword evidence="5" id="KW-1185">Reference proteome</keyword>
<keyword evidence="2" id="KW-1133">Transmembrane helix</keyword>
<name>A0A4R1Q178_9FIRM</name>
<keyword evidence="2" id="KW-0472">Membrane</keyword>
<dbReference type="OrthoDB" id="9809509at2"/>
<comment type="similarity">
    <text evidence="1">Belongs to the EamA transporter family.</text>
</comment>
<feature type="transmembrane region" description="Helical" evidence="2">
    <location>
        <begin position="44"/>
        <end position="63"/>
    </location>
</feature>
<comment type="caution">
    <text evidence="4">The sequence shown here is derived from an EMBL/GenBank/DDBJ whole genome shotgun (WGS) entry which is preliminary data.</text>
</comment>
<evidence type="ECO:0000256" key="2">
    <source>
        <dbReference type="SAM" id="Phobius"/>
    </source>
</evidence>
<dbReference type="Proteomes" id="UP000295063">
    <property type="component" value="Unassembled WGS sequence"/>
</dbReference>
<sequence length="73" mass="8061">MTAKLPHAKVVLAISTTIILWASAFVGIRAAIQDYPPIELATFRYIVASIILFPLAIFAGYSFRKQRTLSPLP</sequence>
<dbReference type="InterPro" id="IPR052756">
    <property type="entry name" value="Alkyne_AA_exporter"/>
</dbReference>
<dbReference type="AlphaFoldDB" id="A0A4R1Q178"/>
<reference evidence="4 5" key="1">
    <citation type="submission" date="2019-03" db="EMBL/GenBank/DDBJ databases">
        <title>Genomic Encyclopedia of Type Strains, Phase IV (KMG-IV): sequencing the most valuable type-strain genomes for metagenomic binning, comparative biology and taxonomic classification.</title>
        <authorList>
            <person name="Goeker M."/>
        </authorList>
    </citation>
    <scope>NUCLEOTIDE SEQUENCE [LARGE SCALE GENOMIC DNA]</scope>
    <source>
        <strain evidence="4 5">DSM 15969</strain>
    </source>
</reference>
<evidence type="ECO:0000256" key="1">
    <source>
        <dbReference type="ARBA" id="ARBA00007362"/>
    </source>
</evidence>
<accession>A0A4R1Q178</accession>
<dbReference type="Pfam" id="PF00892">
    <property type="entry name" value="EamA"/>
    <property type="match status" value="1"/>
</dbReference>
<proteinExistence type="inferred from homology"/>
<evidence type="ECO:0000259" key="3">
    <source>
        <dbReference type="Pfam" id="PF00892"/>
    </source>
</evidence>
<dbReference type="EMBL" id="SLUI01000004">
    <property type="protein sequence ID" value="TCL38068.1"/>
    <property type="molecule type" value="Genomic_DNA"/>
</dbReference>
<organism evidence="4 5">
    <name type="scientific">Anaerospora hongkongensis</name>
    <dbReference type="NCBI Taxonomy" id="244830"/>
    <lineage>
        <taxon>Bacteria</taxon>
        <taxon>Bacillati</taxon>
        <taxon>Bacillota</taxon>
        <taxon>Negativicutes</taxon>
        <taxon>Selenomonadales</taxon>
        <taxon>Sporomusaceae</taxon>
        <taxon>Anaerospora</taxon>
    </lineage>
</organism>
<dbReference type="PANTHER" id="PTHR12715:SF4">
    <property type="entry name" value="EAMA DOMAIN-CONTAINING PROTEIN"/>
    <property type="match status" value="1"/>
</dbReference>
<protein>
    <submittedName>
        <fullName evidence="4">EamA-like transporter family protein</fullName>
    </submittedName>
</protein>
<feature type="domain" description="EamA" evidence="3">
    <location>
        <begin position="10"/>
        <end position="66"/>
    </location>
</feature>
<feature type="transmembrane region" description="Helical" evidence="2">
    <location>
        <begin position="12"/>
        <end position="32"/>
    </location>
</feature>
<gene>
    <name evidence="4" type="ORF">EV210_10434</name>
</gene>